<sequence>MKPGATKLVKPARLKPGDTLGIAAPASLFDRDRFSKGKAVLESMGFRIAVEDDVFLKREYLAGTDAQRADLINRLFADPAIKAIVCARGGFGSMRILSLLDYEAIRKHPKIFVGYSDISALLSVLYARCGLVAFHGPMVTTLADDDKESRDAMLAALTSDIKLELTPTSGRVIKPGRASGPVAGGNLTTLCHLVGTPFAPGFKGRILFLEDKGEAAYRIDRMLSQMKLAGCFDGLAGLMLGSFEKCGKLDRIYRIVAEMFSDVDIPVLAGFDIGHGRTNITIPLGIAATLDADRRKLIYHEPATV</sequence>
<dbReference type="CDD" id="cd07025">
    <property type="entry name" value="Peptidase_S66"/>
    <property type="match status" value="1"/>
</dbReference>
<evidence type="ECO:0000256" key="2">
    <source>
        <dbReference type="ARBA" id="ARBA00022645"/>
    </source>
</evidence>
<dbReference type="EMBL" id="JACNJH010000231">
    <property type="protein sequence ID" value="MBC8362904.1"/>
    <property type="molecule type" value="Genomic_DNA"/>
</dbReference>
<dbReference type="SUPFAM" id="SSF141986">
    <property type="entry name" value="LD-carboxypeptidase A C-terminal domain-like"/>
    <property type="match status" value="1"/>
</dbReference>
<keyword evidence="3" id="KW-0645">Protease</keyword>
<evidence type="ECO:0000313" key="9">
    <source>
        <dbReference type="EMBL" id="MBC8362904.1"/>
    </source>
</evidence>
<keyword evidence="5" id="KW-0720">Serine protease</keyword>
<reference evidence="9 10" key="1">
    <citation type="submission" date="2020-08" db="EMBL/GenBank/DDBJ databases">
        <title>Bridging the membrane lipid divide: bacteria of the FCB group superphylum have the potential to synthesize archaeal ether lipids.</title>
        <authorList>
            <person name="Villanueva L."/>
            <person name="Von Meijenfeldt F.A.B."/>
            <person name="Westbye A.B."/>
            <person name="Yadav S."/>
            <person name="Hopmans E.C."/>
            <person name="Dutilh B.E."/>
            <person name="Sinninghe Damste J.S."/>
        </authorList>
    </citation>
    <scope>NUCLEOTIDE SEQUENCE [LARGE SCALE GENOMIC DNA]</scope>
    <source>
        <strain evidence="9">NIOZ-UU30</strain>
    </source>
</reference>
<evidence type="ECO:0000256" key="4">
    <source>
        <dbReference type="ARBA" id="ARBA00022801"/>
    </source>
</evidence>
<feature type="active site" description="Charge relay system" evidence="6">
    <location>
        <position position="275"/>
    </location>
</feature>
<evidence type="ECO:0000256" key="5">
    <source>
        <dbReference type="ARBA" id="ARBA00022825"/>
    </source>
</evidence>
<dbReference type="Pfam" id="PF17676">
    <property type="entry name" value="Peptidase_S66C"/>
    <property type="match status" value="1"/>
</dbReference>
<gene>
    <name evidence="9" type="ORF">H8E23_16080</name>
</gene>
<dbReference type="PANTHER" id="PTHR30237">
    <property type="entry name" value="MURAMOYLTETRAPEPTIDE CARBOXYPEPTIDASE"/>
    <property type="match status" value="1"/>
</dbReference>
<evidence type="ECO:0000313" key="10">
    <source>
        <dbReference type="Proteomes" id="UP000603434"/>
    </source>
</evidence>
<dbReference type="InterPro" id="IPR040449">
    <property type="entry name" value="Peptidase_S66_N"/>
</dbReference>
<dbReference type="SUPFAM" id="SSF52317">
    <property type="entry name" value="Class I glutamine amidotransferase-like"/>
    <property type="match status" value="1"/>
</dbReference>
<dbReference type="InterPro" id="IPR027478">
    <property type="entry name" value="LdcA_N"/>
</dbReference>
<dbReference type="PANTHER" id="PTHR30237:SF2">
    <property type="entry name" value="MUREIN TETRAPEPTIDE CARBOXYPEPTIDASE"/>
    <property type="match status" value="1"/>
</dbReference>
<feature type="domain" description="LD-carboxypeptidase N-terminal" evidence="7">
    <location>
        <begin position="21"/>
        <end position="136"/>
    </location>
</feature>
<dbReference type="Pfam" id="PF02016">
    <property type="entry name" value="Peptidase_S66"/>
    <property type="match status" value="1"/>
</dbReference>
<name>A0A8J6TNE5_9BACT</name>
<evidence type="ECO:0000256" key="3">
    <source>
        <dbReference type="ARBA" id="ARBA00022670"/>
    </source>
</evidence>
<dbReference type="GO" id="GO:0006508">
    <property type="term" value="P:proteolysis"/>
    <property type="evidence" value="ECO:0007669"/>
    <property type="project" value="UniProtKB-KW"/>
</dbReference>
<feature type="active site" description="Charge relay system" evidence="6">
    <location>
        <position position="210"/>
    </location>
</feature>
<dbReference type="Proteomes" id="UP000603434">
    <property type="component" value="Unassembled WGS sequence"/>
</dbReference>
<proteinExistence type="inferred from homology"/>
<dbReference type="InterPro" id="IPR029062">
    <property type="entry name" value="Class_I_gatase-like"/>
</dbReference>
<feature type="domain" description="LD-carboxypeptidase C-terminal" evidence="8">
    <location>
        <begin position="179"/>
        <end position="290"/>
    </location>
</feature>
<dbReference type="InterPro" id="IPR003507">
    <property type="entry name" value="S66_fam"/>
</dbReference>
<keyword evidence="4" id="KW-0378">Hydrolase</keyword>
<evidence type="ECO:0000256" key="1">
    <source>
        <dbReference type="ARBA" id="ARBA00010233"/>
    </source>
</evidence>
<keyword evidence="2" id="KW-0121">Carboxypeptidase</keyword>
<dbReference type="InterPro" id="IPR027461">
    <property type="entry name" value="Carboxypeptidase_A_C_sf"/>
</dbReference>
<dbReference type="AlphaFoldDB" id="A0A8J6TNE5"/>
<organism evidence="9 10">
    <name type="scientific">Candidatus Desulfatibia profunda</name>
    <dbReference type="NCBI Taxonomy" id="2841695"/>
    <lineage>
        <taxon>Bacteria</taxon>
        <taxon>Pseudomonadati</taxon>
        <taxon>Thermodesulfobacteriota</taxon>
        <taxon>Desulfobacteria</taxon>
        <taxon>Desulfobacterales</taxon>
        <taxon>Desulfobacterales incertae sedis</taxon>
        <taxon>Candidatus Desulfatibia</taxon>
    </lineage>
</organism>
<comment type="similarity">
    <text evidence="1">Belongs to the peptidase S66 family.</text>
</comment>
<comment type="caution">
    <text evidence="9">The sequence shown here is derived from an EMBL/GenBank/DDBJ whole genome shotgun (WGS) entry which is preliminary data.</text>
</comment>
<dbReference type="PIRSF" id="PIRSF028757">
    <property type="entry name" value="LD-carboxypeptidase"/>
    <property type="match status" value="1"/>
</dbReference>
<evidence type="ECO:0000259" key="8">
    <source>
        <dbReference type="Pfam" id="PF17676"/>
    </source>
</evidence>
<protein>
    <submittedName>
        <fullName evidence="9">LD-carboxypeptidase</fullName>
    </submittedName>
</protein>
<evidence type="ECO:0000256" key="6">
    <source>
        <dbReference type="PIRSR" id="PIRSR028757-1"/>
    </source>
</evidence>
<dbReference type="GO" id="GO:0008236">
    <property type="term" value="F:serine-type peptidase activity"/>
    <property type="evidence" value="ECO:0007669"/>
    <property type="project" value="UniProtKB-KW"/>
</dbReference>
<evidence type="ECO:0000259" key="7">
    <source>
        <dbReference type="Pfam" id="PF02016"/>
    </source>
</evidence>
<dbReference type="Gene3D" id="3.50.30.60">
    <property type="entry name" value="LD-carboxypeptidase A C-terminal domain-like"/>
    <property type="match status" value="1"/>
</dbReference>
<dbReference type="InterPro" id="IPR040921">
    <property type="entry name" value="Peptidase_S66C"/>
</dbReference>
<feature type="active site" description="Nucleophile" evidence="6">
    <location>
        <position position="116"/>
    </location>
</feature>
<dbReference type="GO" id="GO:0004180">
    <property type="term" value="F:carboxypeptidase activity"/>
    <property type="evidence" value="ECO:0007669"/>
    <property type="project" value="UniProtKB-KW"/>
</dbReference>
<dbReference type="Gene3D" id="3.40.50.10740">
    <property type="entry name" value="Class I glutamine amidotransferase-like"/>
    <property type="match status" value="1"/>
</dbReference>
<accession>A0A8J6TNE5</accession>